<evidence type="ECO:0000313" key="4">
    <source>
        <dbReference type="Proteomes" id="UP000641932"/>
    </source>
</evidence>
<dbReference type="InterPro" id="IPR002372">
    <property type="entry name" value="PQQ_rpt_dom"/>
</dbReference>
<dbReference type="Proteomes" id="UP000641932">
    <property type="component" value="Unassembled WGS sequence"/>
</dbReference>
<evidence type="ECO:0000313" key="3">
    <source>
        <dbReference type="EMBL" id="GGO94728.1"/>
    </source>
</evidence>
<reference evidence="3" key="2">
    <citation type="submission" date="2020-09" db="EMBL/GenBank/DDBJ databases">
        <authorList>
            <person name="Sun Q."/>
            <person name="Zhou Y."/>
        </authorList>
    </citation>
    <scope>NUCLEOTIDE SEQUENCE</scope>
    <source>
        <strain evidence="3">CGMCC 4.7201</strain>
    </source>
</reference>
<sequence>MRQPLGVSAGHLIARRPRTLCALDARTGKTAWTRPLPDVMQCDLVGSTVYLADPKIVAIGVRKGRIRWTKPLPHRTQFIATEQGIYTLADRGLKMDLTALDQRTGRPKWNTLVPDHSLTLAKYDAMDREARGLPVARDVELYLAQLTSSVVETGVWRRDGPVRRGRPGDRRPDTSERRARRPVAEQ</sequence>
<accession>A0A917ZTT4</accession>
<dbReference type="InterPro" id="IPR015943">
    <property type="entry name" value="WD40/YVTN_repeat-like_dom_sf"/>
</dbReference>
<feature type="region of interest" description="Disordered" evidence="1">
    <location>
        <begin position="158"/>
        <end position="186"/>
    </location>
</feature>
<proteinExistence type="predicted"/>
<dbReference type="RefSeq" id="WP_229698723.1">
    <property type="nucleotide sequence ID" value="NZ_BMMS01000023.1"/>
</dbReference>
<evidence type="ECO:0000256" key="1">
    <source>
        <dbReference type="SAM" id="MobiDB-lite"/>
    </source>
</evidence>
<feature type="domain" description="Pyrrolo-quinoline quinone repeat" evidence="2">
    <location>
        <begin position="21"/>
        <end position="120"/>
    </location>
</feature>
<evidence type="ECO:0000259" key="2">
    <source>
        <dbReference type="Pfam" id="PF13360"/>
    </source>
</evidence>
<dbReference type="AlphaFoldDB" id="A0A917ZTT4"/>
<name>A0A917ZTT4_9ACTN</name>
<gene>
    <name evidence="3" type="ORF">GCM10012280_50310</name>
</gene>
<reference evidence="3" key="1">
    <citation type="journal article" date="2014" name="Int. J. Syst. Evol. Microbiol.">
        <title>Complete genome sequence of Corynebacterium casei LMG S-19264T (=DSM 44701T), isolated from a smear-ripened cheese.</title>
        <authorList>
            <consortium name="US DOE Joint Genome Institute (JGI-PGF)"/>
            <person name="Walter F."/>
            <person name="Albersmeier A."/>
            <person name="Kalinowski J."/>
            <person name="Ruckert C."/>
        </authorList>
    </citation>
    <scope>NUCLEOTIDE SEQUENCE</scope>
    <source>
        <strain evidence="3">CGMCC 4.7201</strain>
    </source>
</reference>
<dbReference type="Pfam" id="PF13360">
    <property type="entry name" value="PQQ_2"/>
    <property type="match status" value="1"/>
</dbReference>
<dbReference type="EMBL" id="BMMS01000023">
    <property type="protein sequence ID" value="GGO94728.1"/>
    <property type="molecule type" value="Genomic_DNA"/>
</dbReference>
<dbReference type="InterPro" id="IPR011047">
    <property type="entry name" value="Quinoprotein_ADH-like_sf"/>
</dbReference>
<comment type="caution">
    <text evidence="3">The sequence shown here is derived from an EMBL/GenBank/DDBJ whole genome shotgun (WGS) entry which is preliminary data.</text>
</comment>
<protein>
    <recommendedName>
        <fullName evidence="2">Pyrrolo-quinoline quinone repeat domain-containing protein</fullName>
    </recommendedName>
</protein>
<dbReference type="Gene3D" id="2.130.10.10">
    <property type="entry name" value="YVTN repeat-like/Quinoprotein amine dehydrogenase"/>
    <property type="match status" value="1"/>
</dbReference>
<organism evidence="3 4">
    <name type="scientific">Wenjunlia tyrosinilytica</name>
    <dbReference type="NCBI Taxonomy" id="1544741"/>
    <lineage>
        <taxon>Bacteria</taxon>
        <taxon>Bacillati</taxon>
        <taxon>Actinomycetota</taxon>
        <taxon>Actinomycetes</taxon>
        <taxon>Kitasatosporales</taxon>
        <taxon>Streptomycetaceae</taxon>
        <taxon>Wenjunlia</taxon>
    </lineage>
</organism>
<keyword evidence="4" id="KW-1185">Reference proteome</keyword>
<dbReference type="SUPFAM" id="SSF50998">
    <property type="entry name" value="Quinoprotein alcohol dehydrogenase-like"/>
    <property type="match status" value="1"/>
</dbReference>